<sequence length="291" mass="31925">MRLLALLLILLSVDTNAPGQRRGLFFWTMPLQDIVAMVRHVPQDDGIRLAQLKQTFKDMQCTGEEIREQAFNGGANLVCTLSGSSPDTILFVAHYEHNGPGQSAVENWTGATTLPFLYHALAATPRKHTFVFLEVKGDAGAKSYLRSLSKADLHALKAVIAVDALGLGATRFYLRPIGFYTSSAESLLQNTLALAAQDKGLPPPQQEIPGSWLKIDDTKLFRFKGIPSILIHSVDRDTREIPGSEKDTLAALNDDAYFASYDMLCYYGAELDDTQIGAPADTTRAPSRGRR</sequence>
<dbReference type="OrthoDB" id="116205at2"/>
<name>A0A841JZN3_9BACT</name>
<evidence type="ECO:0000313" key="3">
    <source>
        <dbReference type="Proteomes" id="UP000538666"/>
    </source>
</evidence>
<dbReference type="RefSeq" id="WP_050061076.1">
    <property type="nucleotide sequence ID" value="NZ_JACHEK010000008.1"/>
</dbReference>
<dbReference type="Gene3D" id="3.40.630.10">
    <property type="entry name" value="Zn peptidases"/>
    <property type="match status" value="1"/>
</dbReference>
<dbReference type="SUPFAM" id="SSF53187">
    <property type="entry name" value="Zn-dependent exopeptidases"/>
    <property type="match status" value="1"/>
</dbReference>
<dbReference type="InterPro" id="IPR007484">
    <property type="entry name" value="Peptidase_M28"/>
</dbReference>
<proteinExistence type="predicted"/>
<accession>A0A841JZN3</accession>
<protein>
    <recommendedName>
        <fullName evidence="1">Peptidase M28 domain-containing protein</fullName>
    </recommendedName>
</protein>
<organism evidence="2 3">
    <name type="scientific">Silvibacterium bohemicum</name>
    <dbReference type="NCBI Taxonomy" id="1577686"/>
    <lineage>
        <taxon>Bacteria</taxon>
        <taxon>Pseudomonadati</taxon>
        <taxon>Acidobacteriota</taxon>
        <taxon>Terriglobia</taxon>
        <taxon>Terriglobales</taxon>
        <taxon>Acidobacteriaceae</taxon>
        <taxon>Silvibacterium</taxon>
    </lineage>
</organism>
<gene>
    <name evidence="2" type="ORF">HNQ77_004075</name>
</gene>
<reference evidence="2 3" key="1">
    <citation type="submission" date="2020-08" db="EMBL/GenBank/DDBJ databases">
        <title>Genomic Encyclopedia of Type Strains, Phase IV (KMG-IV): sequencing the most valuable type-strain genomes for metagenomic binning, comparative biology and taxonomic classification.</title>
        <authorList>
            <person name="Goeker M."/>
        </authorList>
    </citation>
    <scope>NUCLEOTIDE SEQUENCE [LARGE SCALE GENOMIC DNA]</scope>
    <source>
        <strain evidence="2 3">DSM 103733</strain>
    </source>
</reference>
<dbReference type="Pfam" id="PF04389">
    <property type="entry name" value="Peptidase_M28"/>
    <property type="match status" value="1"/>
</dbReference>
<evidence type="ECO:0000313" key="2">
    <source>
        <dbReference type="EMBL" id="MBB6146105.1"/>
    </source>
</evidence>
<dbReference type="EMBL" id="JACHEK010000008">
    <property type="protein sequence ID" value="MBB6146105.1"/>
    <property type="molecule type" value="Genomic_DNA"/>
</dbReference>
<comment type="caution">
    <text evidence="2">The sequence shown here is derived from an EMBL/GenBank/DDBJ whole genome shotgun (WGS) entry which is preliminary data.</text>
</comment>
<evidence type="ECO:0000259" key="1">
    <source>
        <dbReference type="Pfam" id="PF04389"/>
    </source>
</evidence>
<feature type="domain" description="Peptidase M28" evidence="1">
    <location>
        <begin position="76"/>
        <end position="264"/>
    </location>
</feature>
<dbReference type="Proteomes" id="UP000538666">
    <property type="component" value="Unassembled WGS sequence"/>
</dbReference>
<keyword evidence="3" id="KW-1185">Reference proteome</keyword>
<dbReference type="AlphaFoldDB" id="A0A841JZN3"/>